<evidence type="ECO:0000259" key="3">
    <source>
        <dbReference type="PROSITE" id="PS50111"/>
    </source>
</evidence>
<feature type="non-terminal residue" evidence="4">
    <location>
        <position position="1"/>
    </location>
</feature>
<dbReference type="PROSITE" id="PS50111">
    <property type="entry name" value="CHEMOTAXIS_TRANSDUC_2"/>
    <property type="match status" value="1"/>
</dbReference>
<proteinExistence type="predicted"/>
<dbReference type="PANTHER" id="PTHR32089">
    <property type="entry name" value="METHYL-ACCEPTING CHEMOTAXIS PROTEIN MCPB"/>
    <property type="match status" value="1"/>
</dbReference>
<gene>
    <name evidence="4" type="ORF">ENJ67_04895</name>
</gene>
<dbReference type="PANTHER" id="PTHR32089:SF112">
    <property type="entry name" value="LYSOZYME-LIKE PROTEIN-RELATED"/>
    <property type="match status" value="1"/>
</dbReference>
<organism evidence="4">
    <name type="scientific">Sulfurimonas autotrophica</name>
    <dbReference type="NCBI Taxonomy" id="202747"/>
    <lineage>
        <taxon>Bacteria</taxon>
        <taxon>Pseudomonadati</taxon>
        <taxon>Campylobacterota</taxon>
        <taxon>Epsilonproteobacteria</taxon>
        <taxon>Campylobacterales</taxon>
        <taxon>Sulfurimonadaceae</taxon>
        <taxon>Sulfurimonas</taxon>
    </lineage>
</organism>
<accession>A0A7C3FYF5</accession>
<protein>
    <submittedName>
        <fullName evidence="4">Methyl-accepting chemotaxis protein</fullName>
    </submittedName>
</protein>
<evidence type="ECO:0000256" key="2">
    <source>
        <dbReference type="PROSITE-ProRule" id="PRU00284"/>
    </source>
</evidence>
<feature type="domain" description="Methyl-accepting transducer" evidence="3">
    <location>
        <begin position="52"/>
        <end position="238"/>
    </location>
</feature>
<dbReference type="AlphaFoldDB" id="A0A7C3FYF5"/>
<dbReference type="Proteomes" id="UP000886390">
    <property type="component" value="Unassembled WGS sequence"/>
</dbReference>
<dbReference type="EMBL" id="DRNH01000263">
    <property type="protein sequence ID" value="HFB54051.1"/>
    <property type="molecule type" value="Genomic_DNA"/>
</dbReference>
<dbReference type="GO" id="GO:0016020">
    <property type="term" value="C:membrane"/>
    <property type="evidence" value="ECO:0007669"/>
    <property type="project" value="InterPro"/>
</dbReference>
<name>A0A7C3FYF5_9BACT</name>
<comment type="caution">
    <text evidence="4">The sequence shown here is derived from an EMBL/GenBank/DDBJ whole genome shotgun (WGS) entry which is preliminary data.</text>
</comment>
<dbReference type="Pfam" id="PF00015">
    <property type="entry name" value="MCPsignal"/>
    <property type="match status" value="1"/>
</dbReference>
<dbReference type="Gene3D" id="1.10.287.950">
    <property type="entry name" value="Methyl-accepting chemotaxis protein"/>
    <property type="match status" value="1"/>
</dbReference>
<dbReference type="SUPFAM" id="SSF58104">
    <property type="entry name" value="Methyl-accepting chemotaxis protein (MCP) signaling domain"/>
    <property type="match status" value="1"/>
</dbReference>
<dbReference type="InterPro" id="IPR004089">
    <property type="entry name" value="MCPsignal_dom"/>
</dbReference>
<reference evidence="4" key="1">
    <citation type="journal article" date="2020" name="mSystems">
        <title>Genome- and Community-Level Interaction Insights into Carbon Utilization and Element Cycling Functions of Hydrothermarchaeota in Hydrothermal Sediment.</title>
        <authorList>
            <person name="Zhou Z."/>
            <person name="Liu Y."/>
            <person name="Xu W."/>
            <person name="Pan J."/>
            <person name="Luo Z.H."/>
            <person name="Li M."/>
        </authorList>
    </citation>
    <scope>NUCLEOTIDE SEQUENCE [LARGE SCALE GENOMIC DNA]</scope>
    <source>
        <strain evidence="4">HyVt-507</strain>
    </source>
</reference>
<sequence length="244" mass="26131">KVMQDILAGLDKYAHYNYLDTIALDSKIGGETKAVVDGINALGSAIVSLLQESYKTSTELLEQADILQTQMASLQKSASEQASQLDLTSSSVMQITESIDDTSNRAQEVVTQSNDIKNVVGIISDIADQTNLLALNAAIEAARAGEHGRGFAVVADEVRKLAEGTQKSLSEINANISVLSQSIIDIESSIKEQSLNANQINDAVSEVDEGTKTNAQTAMKVSEIAIQVQEMASKALENIKKNKF</sequence>
<evidence type="ECO:0000256" key="1">
    <source>
        <dbReference type="ARBA" id="ARBA00023224"/>
    </source>
</evidence>
<keyword evidence="1 2" id="KW-0807">Transducer</keyword>
<dbReference type="SMART" id="SM00283">
    <property type="entry name" value="MA"/>
    <property type="match status" value="1"/>
</dbReference>
<dbReference type="GO" id="GO:0007165">
    <property type="term" value="P:signal transduction"/>
    <property type="evidence" value="ECO:0007669"/>
    <property type="project" value="UniProtKB-KW"/>
</dbReference>
<evidence type="ECO:0000313" key="4">
    <source>
        <dbReference type="EMBL" id="HFB54051.1"/>
    </source>
</evidence>